<protein>
    <submittedName>
        <fullName evidence="9">Predicted PurR-regulated permease PerM</fullName>
    </submittedName>
</protein>
<evidence type="ECO:0000256" key="4">
    <source>
        <dbReference type="ARBA" id="ARBA00022475"/>
    </source>
</evidence>
<feature type="transmembrane region" description="Helical" evidence="8">
    <location>
        <begin position="143"/>
        <end position="168"/>
    </location>
</feature>
<dbReference type="GO" id="GO:0055085">
    <property type="term" value="P:transmembrane transport"/>
    <property type="evidence" value="ECO:0007669"/>
    <property type="project" value="TreeGrafter"/>
</dbReference>
<keyword evidence="5 8" id="KW-0812">Transmembrane</keyword>
<evidence type="ECO:0000256" key="3">
    <source>
        <dbReference type="ARBA" id="ARBA00022448"/>
    </source>
</evidence>
<dbReference type="Pfam" id="PF01594">
    <property type="entry name" value="AI-2E_transport"/>
    <property type="match status" value="1"/>
</dbReference>
<keyword evidence="10" id="KW-1185">Reference proteome</keyword>
<keyword evidence="3" id="KW-0813">Transport</keyword>
<organism evidence="9 10">
    <name type="scientific">Hathewaya proteolytica DSM 3090</name>
    <dbReference type="NCBI Taxonomy" id="1121331"/>
    <lineage>
        <taxon>Bacteria</taxon>
        <taxon>Bacillati</taxon>
        <taxon>Bacillota</taxon>
        <taxon>Clostridia</taxon>
        <taxon>Eubacteriales</taxon>
        <taxon>Clostridiaceae</taxon>
        <taxon>Hathewaya</taxon>
    </lineage>
</organism>
<dbReference type="PANTHER" id="PTHR21716:SF53">
    <property type="entry name" value="PERMEASE PERM-RELATED"/>
    <property type="match status" value="1"/>
</dbReference>
<comment type="subcellular location">
    <subcellularLocation>
        <location evidence="1">Cell membrane</location>
        <topology evidence="1">Multi-pass membrane protein</topology>
    </subcellularLocation>
</comment>
<dbReference type="InterPro" id="IPR002549">
    <property type="entry name" value="AI-2E-like"/>
</dbReference>
<evidence type="ECO:0000256" key="6">
    <source>
        <dbReference type="ARBA" id="ARBA00022989"/>
    </source>
</evidence>
<dbReference type="PANTHER" id="PTHR21716">
    <property type="entry name" value="TRANSMEMBRANE PROTEIN"/>
    <property type="match status" value="1"/>
</dbReference>
<evidence type="ECO:0000256" key="7">
    <source>
        <dbReference type="ARBA" id="ARBA00023136"/>
    </source>
</evidence>
<sequence>MNDKISKIIGITIRILAFIISAFIFILLLKIPLVNSFVKVIIISMFISYALKPLYFKMIKGGMKKSFSAAILILSLLSLCCAIIILLVPNLIRELGSIDKILSSLSQFINTKFSNIKLLKENYIFDNILKKLYDFGNSFSDGIIFYVMNIGQNLVVYCIIPIVTYYFLVDGNKILEKFLFLFSVGKRKVIRNVLEHIDILLSKYILSQVVLSVVICILTLIILIIGKISNPILLSVLNGILNIIPYFGPLLGAIPICMVAFLISNERGIIITILLIIIQQIEGDIISPKIIGEYVDLHPLAVIVLLILGGEICGFMGMIIAVPVGVIIKVVYNDINYYLY</sequence>
<evidence type="ECO:0000256" key="5">
    <source>
        <dbReference type="ARBA" id="ARBA00022692"/>
    </source>
</evidence>
<gene>
    <name evidence="9" type="ORF">SAMN02745248_00145</name>
</gene>
<evidence type="ECO:0000313" key="10">
    <source>
        <dbReference type="Proteomes" id="UP000183952"/>
    </source>
</evidence>
<feature type="transmembrane region" description="Helical" evidence="8">
    <location>
        <begin position="299"/>
        <end position="332"/>
    </location>
</feature>
<feature type="transmembrane region" description="Helical" evidence="8">
    <location>
        <begin position="12"/>
        <end position="31"/>
    </location>
</feature>
<evidence type="ECO:0000256" key="2">
    <source>
        <dbReference type="ARBA" id="ARBA00009773"/>
    </source>
</evidence>
<dbReference type="STRING" id="1121331.SAMN02745248_00145"/>
<reference evidence="9 10" key="1">
    <citation type="submission" date="2016-11" db="EMBL/GenBank/DDBJ databases">
        <authorList>
            <person name="Jaros S."/>
            <person name="Januszkiewicz K."/>
            <person name="Wedrychowicz H."/>
        </authorList>
    </citation>
    <scope>NUCLEOTIDE SEQUENCE [LARGE SCALE GENOMIC DNA]</scope>
    <source>
        <strain evidence="9 10">DSM 3090</strain>
    </source>
</reference>
<evidence type="ECO:0000256" key="8">
    <source>
        <dbReference type="SAM" id="Phobius"/>
    </source>
</evidence>
<proteinExistence type="inferred from homology"/>
<feature type="transmembrane region" description="Helical" evidence="8">
    <location>
        <begin position="246"/>
        <end position="278"/>
    </location>
</feature>
<dbReference type="OrthoDB" id="9793390at2"/>
<keyword evidence="6 8" id="KW-1133">Transmembrane helix</keyword>
<evidence type="ECO:0000256" key="1">
    <source>
        <dbReference type="ARBA" id="ARBA00004651"/>
    </source>
</evidence>
<dbReference type="AlphaFoldDB" id="A0A1M6JD33"/>
<keyword evidence="7 8" id="KW-0472">Membrane</keyword>
<feature type="transmembrane region" description="Helical" evidence="8">
    <location>
        <begin position="204"/>
        <end position="226"/>
    </location>
</feature>
<dbReference type="RefSeq" id="WP_072901208.1">
    <property type="nucleotide sequence ID" value="NZ_FRAD01000003.1"/>
</dbReference>
<feature type="transmembrane region" description="Helical" evidence="8">
    <location>
        <begin position="37"/>
        <end position="55"/>
    </location>
</feature>
<name>A0A1M6JD33_9CLOT</name>
<evidence type="ECO:0000313" key="9">
    <source>
        <dbReference type="EMBL" id="SHJ44635.1"/>
    </source>
</evidence>
<keyword evidence="4" id="KW-1003">Cell membrane</keyword>
<dbReference type="GO" id="GO:0005886">
    <property type="term" value="C:plasma membrane"/>
    <property type="evidence" value="ECO:0007669"/>
    <property type="project" value="UniProtKB-SubCell"/>
</dbReference>
<dbReference type="EMBL" id="FRAD01000003">
    <property type="protein sequence ID" value="SHJ44635.1"/>
    <property type="molecule type" value="Genomic_DNA"/>
</dbReference>
<dbReference type="Proteomes" id="UP000183952">
    <property type="component" value="Unassembled WGS sequence"/>
</dbReference>
<comment type="similarity">
    <text evidence="2">Belongs to the autoinducer-2 exporter (AI-2E) (TC 2.A.86) family.</text>
</comment>
<accession>A0A1M6JD33</accession>
<feature type="transmembrane region" description="Helical" evidence="8">
    <location>
        <begin position="67"/>
        <end position="88"/>
    </location>
</feature>